<dbReference type="GeneID" id="66078206"/>
<dbReference type="Proteomes" id="UP001049176">
    <property type="component" value="Chromosome 5"/>
</dbReference>
<evidence type="ECO:0000313" key="1">
    <source>
        <dbReference type="EMBL" id="KAG7092814.1"/>
    </source>
</evidence>
<sequence length="104" mass="11234">MNYDLNTYIAITLAPGSSLSRSPVSLASVHPALAHMGQVGELIDVQLVSVTLLEMIFWLRYGLGLQKVLSVWRFSSPGSESNEVETNCEMGSIARNSDSFSIGA</sequence>
<accession>A0A9P7RZR9</accession>
<evidence type="ECO:0000313" key="2">
    <source>
        <dbReference type="Proteomes" id="UP001049176"/>
    </source>
</evidence>
<reference evidence="1" key="1">
    <citation type="journal article" date="2021" name="Genome Biol. Evol.">
        <title>The assembled and annotated genome of the fairy-ring fungus Marasmius oreades.</title>
        <authorList>
            <person name="Hiltunen M."/>
            <person name="Ament-Velasquez S.L."/>
            <person name="Johannesson H."/>
        </authorList>
    </citation>
    <scope>NUCLEOTIDE SEQUENCE</scope>
    <source>
        <strain evidence="1">03SP1</strain>
    </source>
</reference>
<proteinExistence type="predicted"/>
<dbReference type="OrthoDB" id="2585179at2759"/>
<comment type="caution">
    <text evidence="1">The sequence shown here is derived from an EMBL/GenBank/DDBJ whole genome shotgun (WGS) entry which is preliminary data.</text>
</comment>
<dbReference type="EMBL" id="CM032185">
    <property type="protein sequence ID" value="KAG7092814.1"/>
    <property type="molecule type" value="Genomic_DNA"/>
</dbReference>
<name>A0A9P7RZR9_9AGAR</name>
<dbReference type="KEGG" id="more:E1B28_009130"/>
<dbReference type="AlphaFoldDB" id="A0A9P7RZR9"/>
<organism evidence="1 2">
    <name type="scientific">Marasmius oreades</name>
    <name type="common">fairy-ring Marasmius</name>
    <dbReference type="NCBI Taxonomy" id="181124"/>
    <lineage>
        <taxon>Eukaryota</taxon>
        <taxon>Fungi</taxon>
        <taxon>Dikarya</taxon>
        <taxon>Basidiomycota</taxon>
        <taxon>Agaricomycotina</taxon>
        <taxon>Agaricomycetes</taxon>
        <taxon>Agaricomycetidae</taxon>
        <taxon>Agaricales</taxon>
        <taxon>Marasmiineae</taxon>
        <taxon>Marasmiaceae</taxon>
        <taxon>Marasmius</taxon>
    </lineage>
</organism>
<keyword evidence="2" id="KW-1185">Reference proteome</keyword>
<dbReference type="RefSeq" id="XP_043009284.1">
    <property type="nucleotide sequence ID" value="XM_043153997.1"/>
</dbReference>
<protein>
    <submittedName>
        <fullName evidence="1">Uncharacterized protein</fullName>
    </submittedName>
</protein>
<gene>
    <name evidence="1" type="ORF">E1B28_009130</name>
</gene>